<feature type="signal peptide" evidence="1">
    <location>
        <begin position="1"/>
        <end position="26"/>
    </location>
</feature>
<evidence type="ECO:0000313" key="2">
    <source>
        <dbReference type="EMBL" id="PKW29958.1"/>
    </source>
</evidence>
<evidence type="ECO:0000313" key="3">
    <source>
        <dbReference type="EMBL" id="RLJ24298.1"/>
    </source>
</evidence>
<dbReference type="EMBL" id="PJND01000007">
    <property type="protein sequence ID" value="PKW29958.1"/>
    <property type="molecule type" value="Genomic_DNA"/>
</dbReference>
<dbReference type="Proteomes" id="UP000233767">
    <property type="component" value="Unassembled WGS sequence"/>
</dbReference>
<gene>
    <name evidence="2" type="ORF">B0G92_1606</name>
    <name evidence="3" type="ORF">CLV50_2178</name>
</gene>
<name>A0A497U7G4_9FLAO</name>
<dbReference type="RefSeq" id="WP_101471709.1">
    <property type="nucleotide sequence ID" value="NZ_PJND01000007.1"/>
</dbReference>
<organism evidence="3 5">
    <name type="scientific">Flavobacterium lindanitolerans</name>
    <dbReference type="NCBI Taxonomy" id="428988"/>
    <lineage>
        <taxon>Bacteria</taxon>
        <taxon>Pseudomonadati</taxon>
        <taxon>Bacteroidota</taxon>
        <taxon>Flavobacteriia</taxon>
        <taxon>Flavobacteriales</taxon>
        <taxon>Flavobacteriaceae</taxon>
        <taxon>Flavobacterium</taxon>
    </lineage>
</organism>
<dbReference type="Proteomes" id="UP000275027">
    <property type="component" value="Unassembled WGS sequence"/>
</dbReference>
<dbReference type="AlphaFoldDB" id="A0A497U7G4"/>
<protein>
    <recommendedName>
        <fullName evidence="6">Tetratricopeptide repeat protein</fullName>
    </recommendedName>
</protein>
<keyword evidence="1" id="KW-0732">Signal</keyword>
<reference evidence="3 5" key="2">
    <citation type="submission" date="2018-10" db="EMBL/GenBank/DDBJ databases">
        <title>Genomic Encyclopedia of Archaeal and Bacterial Type Strains, Phase II (KMG-II): from individual species to whole genera.</title>
        <authorList>
            <person name="Goeker M."/>
        </authorList>
    </citation>
    <scope>NUCLEOTIDE SEQUENCE [LARGE SCALE GENOMIC DNA]</scope>
    <source>
        <strain evidence="3 5">DSM 21886</strain>
    </source>
</reference>
<evidence type="ECO:0000313" key="4">
    <source>
        <dbReference type="Proteomes" id="UP000233767"/>
    </source>
</evidence>
<evidence type="ECO:0000256" key="1">
    <source>
        <dbReference type="SAM" id="SignalP"/>
    </source>
</evidence>
<evidence type="ECO:0008006" key="6">
    <source>
        <dbReference type="Google" id="ProtNLM"/>
    </source>
</evidence>
<evidence type="ECO:0000313" key="5">
    <source>
        <dbReference type="Proteomes" id="UP000275027"/>
    </source>
</evidence>
<comment type="caution">
    <text evidence="3">The sequence shown here is derived from an EMBL/GenBank/DDBJ whole genome shotgun (WGS) entry which is preliminary data.</text>
</comment>
<reference evidence="2 4" key="1">
    <citation type="submission" date="2017-12" db="EMBL/GenBank/DDBJ databases">
        <title>Genomic Encyclopedia of Type Strains, Phase III (KMG-III): the genomes of soil and plant-associated and newly described type strains.</title>
        <authorList>
            <person name="Whitman W."/>
        </authorList>
    </citation>
    <scope>NUCLEOTIDE SEQUENCE [LARGE SCALE GENOMIC DNA]</scope>
    <source>
        <strain evidence="2 4">IP-10</strain>
    </source>
</reference>
<keyword evidence="4" id="KW-1185">Reference proteome</keyword>
<accession>A0A497U7G4</accession>
<sequence>MMIFDGMATMKTIVLLLLLFSCSNLAAQDLSNVLLYEQRFFDSDTCCWRKLANTKEYEKAGNMIVSYLKNNKTHTNSQSLQWHAGQMFAKAQNDKQAIFYFKKTYNFLYRLFGGDEGKAWYFYAKGTVAFIKRDKEKLQKMIQEWDKNLPKDRNYDALVQLYENWDKKYLEATE</sequence>
<proteinExistence type="predicted"/>
<dbReference type="EMBL" id="RCCB01000012">
    <property type="protein sequence ID" value="RLJ24298.1"/>
    <property type="molecule type" value="Genomic_DNA"/>
</dbReference>
<feature type="chain" id="PRO_5019814523" description="Tetratricopeptide repeat protein" evidence="1">
    <location>
        <begin position="27"/>
        <end position="174"/>
    </location>
</feature>